<sequence length="189" mass="21469">MEKNTEAAQPPPYERLIGAPKNAEEDAVSYDTLSMPQRIMNKILAMRSHAERVRLIKEYTVKKGQIIQTREAALTQQDRVLADAIKRVKSDIKEVQGTIQGALWDIGTRRKHLIRGYLAANFKYGDMKSETAAFPELIAAGEEEARRAYRKEVHRAEAEFRDAAKQLDEKFMAFVEKKLAEMEGSQGSK</sequence>
<evidence type="ECO:0000313" key="3">
    <source>
        <dbReference type="Proteomes" id="UP001642720"/>
    </source>
</evidence>
<dbReference type="RefSeq" id="XP_073560625.1">
    <property type="nucleotide sequence ID" value="XM_073700855.1"/>
</dbReference>
<feature type="coiled-coil region" evidence="1">
    <location>
        <begin position="139"/>
        <end position="166"/>
    </location>
</feature>
<dbReference type="EMBL" id="PPTA01000004">
    <property type="protein sequence ID" value="TFB04424.1"/>
    <property type="molecule type" value="Genomic_DNA"/>
</dbReference>
<dbReference type="Proteomes" id="UP001642720">
    <property type="component" value="Unassembled WGS sequence"/>
</dbReference>
<gene>
    <name evidence="2" type="ORF">CCMA1212_003510</name>
</gene>
<name>A0ABY2H9T7_9HYPO</name>
<keyword evidence="3" id="KW-1185">Reference proteome</keyword>
<keyword evidence="1" id="KW-0175">Coiled coil</keyword>
<evidence type="ECO:0000256" key="1">
    <source>
        <dbReference type="SAM" id="Coils"/>
    </source>
</evidence>
<reference evidence="2 3" key="1">
    <citation type="submission" date="2018-01" db="EMBL/GenBank/DDBJ databases">
        <title>Genome characterization of the sugarcane-associated fungus Trichoderma ghanense CCMA-1212 and their application in lignocelulose bioconversion.</title>
        <authorList>
            <person name="Steindorff A.S."/>
            <person name="Mendes T.D."/>
            <person name="Vilela E.S.D."/>
            <person name="Rodrigues D.S."/>
            <person name="Formighieri E.F."/>
            <person name="Melo I.S."/>
            <person name="Favaro L.C.L."/>
        </authorList>
    </citation>
    <scope>NUCLEOTIDE SEQUENCE [LARGE SCALE GENOMIC DNA]</scope>
    <source>
        <strain evidence="2 3">CCMA-1212</strain>
    </source>
</reference>
<organism evidence="2 3">
    <name type="scientific">Trichoderma ghanense</name>
    <dbReference type="NCBI Taxonomy" id="65468"/>
    <lineage>
        <taxon>Eukaryota</taxon>
        <taxon>Fungi</taxon>
        <taxon>Dikarya</taxon>
        <taxon>Ascomycota</taxon>
        <taxon>Pezizomycotina</taxon>
        <taxon>Sordariomycetes</taxon>
        <taxon>Hypocreomycetidae</taxon>
        <taxon>Hypocreales</taxon>
        <taxon>Hypocreaceae</taxon>
        <taxon>Trichoderma</taxon>
    </lineage>
</organism>
<comment type="caution">
    <text evidence="2">The sequence shown here is derived from an EMBL/GenBank/DDBJ whole genome shotgun (WGS) entry which is preliminary data.</text>
</comment>
<dbReference type="GeneID" id="300575305"/>
<protein>
    <submittedName>
        <fullName evidence="2">Uncharacterized protein</fullName>
    </submittedName>
</protein>
<proteinExistence type="predicted"/>
<accession>A0ABY2H9T7</accession>
<evidence type="ECO:0000313" key="2">
    <source>
        <dbReference type="EMBL" id="TFB04424.1"/>
    </source>
</evidence>